<name>A0A223CY00_9BACL</name>
<dbReference type="Proteomes" id="UP000214688">
    <property type="component" value="Chromosome"/>
</dbReference>
<dbReference type="EMBL" id="CP022657">
    <property type="protein sequence ID" value="ASS74208.1"/>
    <property type="molecule type" value="Genomic_DNA"/>
</dbReference>
<proteinExistence type="predicted"/>
<evidence type="ECO:0000313" key="1">
    <source>
        <dbReference type="EMBL" id="ASS74208.1"/>
    </source>
</evidence>
<evidence type="ECO:0000313" key="2">
    <source>
        <dbReference type="Proteomes" id="UP000214688"/>
    </source>
</evidence>
<protein>
    <submittedName>
        <fullName evidence="1">Uncharacterized protein</fullName>
    </submittedName>
</protein>
<dbReference type="AlphaFoldDB" id="A0A223CY00"/>
<keyword evidence="2" id="KW-1185">Reference proteome</keyword>
<dbReference type="KEGG" id="tab:CIG75_03870"/>
<sequence>MILRLCEQRLQNSKFKRLKISPLPMDNLSERRDKLVKNGEFFMIQEIRQRGMSITSIAKMVGS</sequence>
<gene>
    <name evidence="1" type="ORF">CIG75_03870</name>
</gene>
<reference evidence="1 2" key="1">
    <citation type="journal article" date="2015" name="Int. J. Syst. Evol. Microbiol.">
        <title>Tumebacillus algifaecis sp. nov., isolated from decomposing algal scum.</title>
        <authorList>
            <person name="Wu Y.F."/>
            <person name="Zhang B."/>
            <person name="Xing P."/>
            <person name="Wu Q.L."/>
            <person name="Liu S.J."/>
        </authorList>
    </citation>
    <scope>NUCLEOTIDE SEQUENCE [LARGE SCALE GENOMIC DNA]</scope>
    <source>
        <strain evidence="1 2">THMBR28</strain>
    </source>
</reference>
<accession>A0A223CY00</accession>
<organism evidence="1 2">
    <name type="scientific">Tumebacillus algifaecis</name>
    <dbReference type="NCBI Taxonomy" id="1214604"/>
    <lineage>
        <taxon>Bacteria</taxon>
        <taxon>Bacillati</taxon>
        <taxon>Bacillota</taxon>
        <taxon>Bacilli</taxon>
        <taxon>Bacillales</taxon>
        <taxon>Alicyclobacillaceae</taxon>
        <taxon>Tumebacillus</taxon>
    </lineage>
</organism>